<keyword evidence="1" id="KW-0677">Repeat</keyword>
<dbReference type="Proteomes" id="UP000641137">
    <property type="component" value="Unassembled WGS sequence"/>
</dbReference>
<keyword evidence="8" id="KW-1185">Reference proteome</keyword>
<evidence type="ECO:0000259" key="6">
    <source>
        <dbReference type="PROSITE" id="PS51782"/>
    </source>
</evidence>
<dbReference type="RefSeq" id="WP_189489693.1">
    <property type="nucleotide sequence ID" value="NZ_BMZO01000005.1"/>
</dbReference>
<feature type="region of interest" description="Disordered" evidence="4">
    <location>
        <begin position="563"/>
        <end position="604"/>
    </location>
</feature>
<dbReference type="Pfam" id="PF01476">
    <property type="entry name" value="LysM"/>
    <property type="match status" value="1"/>
</dbReference>
<dbReference type="SUPFAM" id="SSF54106">
    <property type="entry name" value="LysM domain"/>
    <property type="match status" value="1"/>
</dbReference>
<feature type="domain" description="LysM" evidence="6">
    <location>
        <begin position="616"/>
        <end position="665"/>
    </location>
</feature>
<accession>A0A8J3GHJ9</accession>
<dbReference type="Pfam" id="PF07719">
    <property type="entry name" value="TPR_2"/>
    <property type="match status" value="1"/>
</dbReference>
<dbReference type="InterPro" id="IPR036779">
    <property type="entry name" value="LysM_dom_sf"/>
</dbReference>
<dbReference type="PANTHER" id="PTHR12558:SF13">
    <property type="entry name" value="CELL DIVISION CYCLE PROTEIN 27 HOMOLOG"/>
    <property type="match status" value="1"/>
</dbReference>
<reference evidence="7" key="2">
    <citation type="submission" date="2020-09" db="EMBL/GenBank/DDBJ databases">
        <authorList>
            <person name="Sun Q."/>
            <person name="Kim S."/>
        </authorList>
    </citation>
    <scope>NUCLEOTIDE SEQUENCE</scope>
    <source>
        <strain evidence="7">KCTC 42097</strain>
    </source>
</reference>
<name>A0A8J3GHJ9_9HYPH</name>
<dbReference type="InterPro" id="IPR011990">
    <property type="entry name" value="TPR-like_helical_dom_sf"/>
</dbReference>
<feature type="repeat" description="TPR" evidence="3">
    <location>
        <begin position="484"/>
        <end position="517"/>
    </location>
</feature>
<dbReference type="Gene3D" id="1.25.40.10">
    <property type="entry name" value="Tetratricopeptide repeat domain"/>
    <property type="match status" value="4"/>
</dbReference>
<reference evidence="7" key="1">
    <citation type="journal article" date="2014" name="Int. J. Syst. Evol. Microbiol.">
        <title>Complete genome sequence of Corynebacterium casei LMG S-19264T (=DSM 44701T), isolated from a smear-ripened cheese.</title>
        <authorList>
            <consortium name="US DOE Joint Genome Institute (JGI-PGF)"/>
            <person name="Walter F."/>
            <person name="Albersmeier A."/>
            <person name="Kalinowski J."/>
            <person name="Ruckert C."/>
        </authorList>
    </citation>
    <scope>NUCLEOTIDE SEQUENCE</scope>
    <source>
        <strain evidence="7">KCTC 42097</strain>
    </source>
</reference>
<sequence length="669" mass="74463">MPRKRDLRIAGLAVLLLAGSALASAQDAQPPVEVNSFSGAFLAGRSAEIDNDLNLAARYYERALDFAPGNKDIEQSLLLSLISNGKIAEALPYAEKLKEVPEVERFSRLVLAVQDFKAGDYQKAEYWLKLTLESDLDQMITGLMTAWARYGKDGAQAGLDQLQELRGPEWSQLFVTYHRALMADLAGRKDVADEAFRQTVDNLPGGGAAPQTWLRAAEAYAGFLTREGKKDEANKILDRIAELYTGRPSTDTIRDQITRGDVPDRTVKDPLAGAAETLVNVGSALNRGGGEAFVRIYLQLALHLQPDNDAALFEMALASEQMRKHADAVAFYERINENSPLKRIARLQEALNLADMEEKERAISELQKVIQASPKDLQAYLAIGSIYASDKNFAEAAKIYEKAVSAIGEPKAEDWNLFFQRGIAYERLKQWDKAEPNFHQALKLSPDHPQVLNYLGYSWIDKNMNLKEGMELIRKAVDLRPSDGYIVDSLGWAYYKLGQYDDAVRELERAVSLMPEDPTLNDHLGDAYWKVGRRLEARFQWSHARDLEPEPELLEQVEKKLKEGMPAEESKPEEPQRVEAEPAPEPVETAQASTPETPAPVAQPVSATTAPVVDASDYEVQPGQSLWSIADERLGDGNRYRDILQLNPVLKGDPNRIVPGQRLVMPPAN</sequence>
<dbReference type="PROSITE" id="PS50293">
    <property type="entry name" value="TPR_REGION"/>
    <property type="match status" value="1"/>
</dbReference>
<dbReference type="Pfam" id="PF13414">
    <property type="entry name" value="TPR_11"/>
    <property type="match status" value="1"/>
</dbReference>
<feature type="repeat" description="TPR" evidence="3">
    <location>
        <begin position="415"/>
        <end position="448"/>
    </location>
</feature>
<organism evidence="7 8">
    <name type="scientific">Limoniibacter endophyticus</name>
    <dbReference type="NCBI Taxonomy" id="1565040"/>
    <lineage>
        <taxon>Bacteria</taxon>
        <taxon>Pseudomonadati</taxon>
        <taxon>Pseudomonadota</taxon>
        <taxon>Alphaproteobacteria</taxon>
        <taxon>Hyphomicrobiales</taxon>
        <taxon>Bartonellaceae</taxon>
        <taxon>Limoniibacter</taxon>
    </lineage>
</organism>
<dbReference type="SUPFAM" id="SSF48452">
    <property type="entry name" value="TPR-like"/>
    <property type="match status" value="1"/>
</dbReference>
<dbReference type="InterPro" id="IPR013105">
    <property type="entry name" value="TPR_2"/>
</dbReference>
<dbReference type="PANTHER" id="PTHR12558">
    <property type="entry name" value="CELL DIVISION CYCLE 16,23,27"/>
    <property type="match status" value="1"/>
</dbReference>
<dbReference type="CDD" id="cd00118">
    <property type="entry name" value="LysM"/>
    <property type="match status" value="1"/>
</dbReference>
<dbReference type="PROSITE" id="PS51782">
    <property type="entry name" value="LYSM"/>
    <property type="match status" value="1"/>
</dbReference>
<dbReference type="EMBL" id="BMZO01000005">
    <property type="protein sequence ID" value="GHC71357.1"/>
    <property type="molecule type" value="Genomic_DNA"/>
</dbReference>
<feature type="compositionally biased region" description="Basic and acidic residues" evidence="4">
    <location>
        <begin position="563"/>
        <end position="580"/>
    </location>
</feature>
<dbReference type="Gene3D" id="3.10.350.10">
    <property type="entry name" value="LysM domain"/>
    <property type="match status" value="1"/>
</dbReference>
<feature type="chain" id="PRO_5035308910" description="LysM domain-containing protein" evidence="5">
    <location>
        <begin position="26"/>
        <end position="669"/>
    </location>
</feature>
<evidence type="ECO:0000313" key="8">
    <source>
        <dbReference type="Proteomes" id="UP000641137"/>
    </source>
</evidence>
<feature type="signal peptide" evidence="5">
    <location>
        <begin position="1"/>
        <end position="25"/>
    </location>
</feature>
<evidence type="ECO:0000256" key="2">
    <source>
        <dbReference type="ARBA" id="ARBA00022803"/>
    </source>
</evidence>
<gene>
    <name evidence="7" type="ORF">GCM10010136_18460</name>
</gene>
<dbReference type="PROSITE" id="PS50005">
    <property type="entry name" value="TPR"/>
    <property type="match status" value="3"/>
</dbReference>
<dbReference type="Pfam" id="PF13432">
    <property type="entry name" value="TPR_16"/>
    <property type="match status" value="1"/>
</dbReference>
<evidence type="ECO:0000313" key="7">
    <source>
        <dbReference type="EMBL" id="GHC71357.1"/>
    </source>
</evidence>
<dbReference type="SMART" id="SM00257">
    <property type="entry name" value="LysM"/>
    <property type="match status" value="1"/>
</dbReference>
<dbReference type="InterPro" id="IPR018392">
    <property type="entry name" value="LysM"/>
</dbReference>
<proteinExistence type="predicted"/>
<evidence type="ECO:0000256" key="3">
    <source>
        <dbReference type="PROSITE-ProRule" id="PRU00339"/>
    </source>
</evidence>
<feature type="repeat" description="TPR" evidence="3">
    <location>
        <begin position="377"/>
        <end position="410"/>
    </location>
</feature>
<comment type="caution">
    <text evidence="7">The sequence shown here is derived from an EMBL/GenBank/DDBJ whole genome shotgun (WGS) entry which is preliminary data.</text>
</comment>
<keyword evidence="5" id="KW-0732">Signal</keyword>
<evidence type="ECO:0000256" key="1">
    <source>
        <dbReference type="ARBA" id="ARBA00022737"/>
    </source>
</evidence>
<evidence type="ECO:0000256" key="4">
    <source>
        <dbReference type="SAM" id="MobiDB-lite"/>
    </source>
</evidence>
<dbReference type="SUPFAM" id="SSF81901">
    <property type="entry name" value="HCP-like"/>
    <property type="match status" value="1"/>
</dbReference>
<dbReference type="SMART" id="SM00028">
    <property type="entry name" value="TPR"/>
    <property type="match status" value="9"/>
</dbReference>
<protein>
    <recommendedName>
        <fullName evidence="6">LysM domain-containing protein</fullName>
    </recommendedName>
</protein>
<dbReference type="InterPro" id="IPR019734">
    <property type="entry name" value="TPR_rpt"/>
</dbReference>
<evidence type="ECO:0000256" key="5">
    <source>
        <dbReference type="SAM" id="SignalP"/>
    </source>
</evidence>
<keyword evidence="2 3" id="KW-0802">TPR repeat</keyword>
<dbReference type="AlphaFoldDB" id="A0A8J3GHJ9"/>